<organism evidence="2 3">
    <name type="scientific">Dendrothele bispora (strain CBS 962.96)</name>
    <dbReference type="NCBI Taxonomy" id="1314807"/>
    <lineage>
        <taxon>Eukaryota</taxon>
        <taxon>Fungi</taxon>
        <taxon>Dikarya</taxon>
        <taxon>Basidiomycota</taxon>
        <taxon>Agaricomycotina</taxon>
        <taxon>Agaricomycetes</taxon>
        <taxon>Agaricomycetidae</taxon>
        <taxon>Agaricales</taxon>
        <taxon>Agaricales incertae sedis</taxon>
        <taxon>Dendrothele</taxon>
    </lineage>
</organism>
<accession>A0A4S8MDD1</accession>
<evidence type="ECO:0000313" key="3">
    <source>
        <dbReference type="Proteomes" id="UP000297245"/>
    </source>
</evidence>
<proteinExistence type="predicted"/>
<gene>
    <name evidence="2" type="ORF">K435DRAFT_794036</name>
</gene>
<dbReference type="OrthoDB" id="3364132at2759"/>
<feature type="domain" description="DUF7918" evidence="1">
    <location>
        <begin position="9"/>
        <end position="165"/>
    </location>
</feature>
<sequence>MLQVANLSAWISMDGTRLMEYAVEKRGSAVSCWIASEVGKNFSLNWECGKTARSTFSIVSVDGVVCRRLIKDTQKLVSGETKAFCFNAVDTSPTTERPLMFSSVNTTVSDDDQYLATTNPQTGEIALKIYECDKTNNDESGFKPSEFTGPERIHEESMKALVHQVGGFITFAICDVQT</sequence>
<reference evidence="2 3" key="1">
    <citation type="journal article" date="2019" name="Nat. Ecol. Evol.">
        <title>Megaphylogeny resolves global patterns of mushroom evolution.</title>
        <authorList>
            <person name="Varga T."/>
            <person name="Krizsan K."/>
            <person name="Foldi C."/>
            <person name="Dima B."/>
            <person name="Sanchez-Garcia M."/>
            <person name="Sanchez-Ramirez S."/>
            <person name="Szollosi G.J."/>
            <person name="Szarkandi J.G."/>
            <person name="Papp V."/>
            <person name="Albert L."/>
            <person name="Andreopoulos W."/>
            <person name="Angelini C."/>
            <person name="Antonin V."/>
            <person name="Barry K.W."/>
            <person name="Bougher N.L."/>
            <person name="Buchanan P."/>
            <person name="Buyck B."/>
            <person name="Bense V."/>
            <person name="Catcheside P."/>
            <person name="Chovatia M."/>
            <person name="Cooper J."/>
            <person name="Damon W."/>
            <person name="Desjardin D."/>
            <person name="Finy P."/>
            <person name="Geml J."/>
            <person name="Haridas S."/>
            <person name="Hughes K."/>
            <person name="Justo A."/>
            <person name="Karasinski D."/>
            <person name="Kautmanova I."/>
            <person name="Kiss B."/>
            <person name="Kocsube S."/>
            <person name="Kotiranta H."/>
            <person name="LaButti K.M."/>
            <person name="Lechner B.E."/>
            <person name="Liimatainen K."/>
            <person name="Lipzen A."/>
            <person name="Lukacs Z."/>
            <person name="Mihaltcheva S."/>
            <person name="Morgado L.N."/>
            <person name="Niskanen T."/>
            <person name="Noordeloos M.E."/>
            <person name="Ohm R.A."/>
            <person name="Ortiz-Santana B."/>
            <person name="Ovrebo C."/>
            <person name="Racz N."/>
            <person name="Riley R."/>
            <person name="Savchenko A."/>
            <person name="Shiryaev A."/>
            <person name="Soop K."/>
            <person name="Spirin V."/>
            <person name="Szebenyi C."/>
            <person name="Tomsovsky M."/>
            <person name="Tulloss R.E."/>
            <person name="Uehling J."/>
            <person name="Grigoriev I.V."/>
            <person name="Vagvolgyi C."/>
            <person name="Papp T."/>
            <person name="Martin F.M."/>
            <person name="Miettinen O."/>
            <person name="Hibbett D.S."/>
            <person name="Nagy L.G."/>
        </authorList>
    </citation>
    <scope>NUCLEOTIDE SEQUENCE [LARGE SCALE GENOMIC DNA]</scope>
    <source>
        <strain evidence="2 3">CBS 962.96</strain>
    </source>
</reference>
<protein>
    <recommendedName>
        <fullName evidence="1">DUF7918 domain-containing protein</fullName>
    </recommendedName>
</protein>
<dbReference type="Proteomes" id="UP000297245">
    <property type="component" value="Unassembled WGS sequence"/>
</dbReference>
<dbReference type="InterPro" id="IPR057678">
    <property type="entry name" value="DUF7918"/>
</dbReference>
<dbReference type="AlphaFoldDB" id="A0A4S8MDD1"/>
<dbReference type="Pfam" id="PF25534">
    <property type="entry name" value="DUF7918"/>
    <property type="match status" value="1"/>
</dbReference>
<name>A0A4S8MDD1_DENBC</name>
<evidence type="ECO:0000259" key="1">
    <source>
        <dbReference type="Pfam" id="PF25534"/>
    </source>
</evidence>
<dbReference type="EMBL" id="ML179102">
    <property type="protein sequence ID" value="THV00537.1"/>
    <property type="molecule type" value="Genomic_DNA"/>
</dbReference>
<evidence type="ECO:0000313" key="2">
    <source>
        <dbReference type="EMBL" id="THV00537.1"/>
    </source>
</evidence>
<keyword evidence="3" id="KW-1185">Reference proteome</keyword>